<gene>
    <name evidence="2" type="ORF">PH362_25990</name>
</gene>
<dbReference type="SUPFAM" id="SSF160631">
    <property type="entry name" value="SMI1/KNR4-like"/>
    <property type="match status" value="1"/>
</dbReference>
<dbReference type="Gene3D" id="3.40.1580.10">
    <property type="entry name" value="SMI1/KNR4-like"/>
    <property type="match status" value="1"/>
</dbReference>
<dbReference type="InterPro" id="IPR018958">
    <property type="entry name" value="Knr4/Smi1-like_dom"/>
</dbReference>
<reference evidence="2" key="1">
    <citation type="submission" date="2023-01" db="EMBL/GenBank/DDBJ databases">
        <title>Genome sequencing of Photorhabdus bodei 09-20.</title>
        <authorList>
            <person name="Kalindamar S."/>
            <person name="Kumru S."/>
        </authorList>
    </citation>
    <scope>NUCLEOTIDE SEQUENCE</scope>
    <source>
        <strain evidence="2">09-20</strain>
    </source>
</reference>
<dbReference type="EMBL" id="JAQMFO010000108">
    <property type="protein sequence ID" value="MDB6375231.1"/>
    <property type="molecule type" value="Genomic_DNA"/>
</dbReference>
<organism evidence="2 3">
    <name type="scientific">Photorhabdus bodei</name>
    <dbReference type="NCBI Taxonomy" id="2029681"/>
    <lineage>
        <taxon>Bacteria</taxon>
        <taxon>Pseudomonadati</taxon>
        <taxon>Pseudomonadota</taxon>
        <taxon>Gammaproteobacteria</taxon>
        <taxon>Enterobacterales</taxon>
        <taxon>Morganellaceae</taxon>
        <taxon>Photorhabdus</taxon>
    </lineage>
</organism>
<protein>
    <submittedName>
        <fullName evidence="2">SMI1/KNR4 family protein</fullName>
    </submittedName>
</protein>
<dbReference type="Proteomes" id="UP001212996">
    <property type="component" value="Unassembled WGS sequence"/>
</dbReference>
<feature type="domain" description="Knr4/Smi1-like" evidence="1">
    <location>
        <begin position="24"/>
        <end position="143"/>
    </location>
</feature>
<evidence type="ECO:0000313" key="2">
    <source>
        <dbReference type="EMBL" id="MDB6375231.1"/>
    </source>
</evidence>
<evidence type="ECO:0000259" key="1">
    <source>
        <dbReference type="SMART" id="SM00860"/>
    </source>
</evidence>
<dbReference type="RefSeq" id="WP_271868272.1">
    <property type="nucleotide sequence ID" value="NZ_JAQMFO010000108.1"/>
</dbReference>
<evidence type="ECO:0000313" key="3">
    <source>
        <dbReference type="Proteomes" id="UP001212996"/>
    </source>
</evidence>
<name>A0AAW6BRM3_9GAMM</name>
<dbReference type="SMART" id="SM00860">
    <property type="entry name" value="SMI1_KNR4"/>
    <property type="match status" value="1"/>
</dbReference>
<dbReference type="Pfam" id="PF14567">
    <property type="entry name" value="SUKH_5"/>
    <property type="match status" value="1"/>
</dbReference>
<proteinExistence type="predicted"/>
<sequence>MNKIELLIKELSSSEKHEVDWLGGADQEQITILEETLCAKLPEDFKIFLNKVGGGGVVDQELSGIENNDALIDYGGNIYYDTIYCRSEFSLPEKLVVIYFYDDDICWCIDTSESNFGKVVNYNLFDRKVDGILSSNFTEFFEEYVKLKTQ</sequence>
<dbReference type="AlphaFoldDB" id="A0AAW6BRM3"/>
<accession>A0AAW6BRM3</accession>
<dbReference type="InterPro" id="IPR037883">
    <property type="entry name" value="Knr4/Smi1-like_sf"/>
</dbReference>
<comment type="caution">
    <text evidence="2">The sequence shown here is derived from an EMBL/GenBank/DDBJ whole genome shotgun (WGS) entry which is preliminary data.</text>
</comment>